<accession>A0ABY0HEC7</accession>
<evidence type="ECO:0000256" key="1">
    <source>
        <dbReference type="SAM" id="SignalP"/>
    </source>
</evidence>
<organism evidence="2 3">
    <name type="scientific">Monosporascus cannonballus</name>
    <dbReference type="NCBI Taxonomy" id="155416"/>
    <lineage>
        <taxon>Eukaryota</taxon>
        <taxon>Fungi</taxon>
        <taxon>Dikarya</taxon>
        <taxon>Ascomycota</taxon>
        <taxon>Pezizomycotina</taxon>
        <taxon>Sordariomycetes</taxon>
        <taxon>Xylariomycetidae</taxon>
        <taxon>Xylariales</taxon>
        <taxon>Xylariales incertae sedis</taxon>
        <taxon>Monosporascus</taxon>
    </lineage>
</organism>
<evidence type="ECO:0000313" key="2">
    <source>
        <dbReference type="EMBL" id="RYO89545.1"/>
    </source>
</evidence>
<feature type="signal peptide" evidence="1">
    <location>
        <begin position="1"/>
        <end position="21"/>
    </location>
</feature>
<proteinExistence type="predicted"/>
<name>A0ABY0HEC7_9PEZI</name>
<keyword evidence="1" id="KW-0732">Signal</keyword>
<feature type="chain" id="PRO_5047428348" evidence="1">
    <location>
        <begin position="22"/>
        <end position="109"/>
    </location>
</feature>
<dbReference type="Proteomes" id="UP000294003">
    <property type="component" value="Unassembled WGS sequence"/>
</dbReference>
<dbReference type="EMBL" id="QJNS01000071">
    <property type="protein sequence ID" value="RYO89545.1"/>
    <property type="molecule type" value="Genomic_DNA"/>
</dbReference>
<protein>
    <submittedName>
        <fullName evidence="2">Uncharacterized protein</fullName>
    </submittedName>
</protein>
<gene>
    <name evidence="2" type="ORF">DL762_003158</name>
</gene>
<sequence>MKAATSLAGLAVALMGTFAQAQPQVPKPSIIELETPGQCARGEQHRRRHSGHGRTDGSAICDMNAEFLSWIYRWRVAISDVTHSSRLNLTNCAQFYEHSAKADFRYIHL</sequence>
<evidence type="ECO:0000313" key="3">
    <source>
        <dbReference type="Proteomes" id="UP000294003"/>
    </source>
</evidence>
<reference evidence="2 3" key="1">
    <citation type="submission" date="2018-06" db="EMBL/GenBank/DDBJ databases">
        <title>Complete Genomes of Monosporascus.</title>
        <authorList>
            <person name="Robinson A.J."/>
            <person name="Natvig D.O."/>
        </authorList>
    </citation>
    <scope>NUCLEOTIDE SEQUENCE [LARGE SCALE GENOMIC DNA]</scope>
    <source>
        <strain evidence="2 3">CBS 609.92</strain>
    </source>
</reference>
<comment type="caution">
    <text evidence="2">The sequence shown here is derived from an EMBL/GenBank/DDBJ whole genome shotgun (WGS) entry which is preliminary data.</text>
</comment>
<keyword evidence="3" id="KW-1185">Reference proteome</keyword>